<keyword evidence="2" id="KW-0472">Membrane</keyword>
<dbReference type="Gene3D" id="2.40.170.20">
    <property type="entry name" value="TonB-dependent receptor, beta-barrel domain"/>
    <property type="match status" value="1"/>
</dbReference>
<dbReference type="Proteomes" id="UP000259273">
    <property type="component" value="Unassembled WGS sequence"/>
</dbReference>
<keyword evidence="3" id="KW-0998">Cell outer membrane</keyword>
<sequence>PFQNQFDAADARTLLNARITLDELSMGENGDLRLSAWVRNLTDEEYREWGIDFGTLGWAGNTWGQPRTFGFDAVYTF</sequence>
<evidence type="ECO:0000313" key="5">
    <source>
        <dbReference type="Proteomes" id="UP000259273"/>
    </source>
</evidence>
<proteinExistence type="predicted"/>
<comment type="caution">
    <text evidence="4">The sequence shown here is derived from an EMBL/GenBank/DDBJ whole genome shotgun (WGS) entry which is preliminary data.</text>
</comment>
<dbReference type="GO" id="GO:0009279">
    <property type="term" value="C:cell outer membrane"/>
    <property type="evidence" value="ECO:0007669"/>
    <property type="project" value="UniProtKB-SubCell"/>
</dbReference>
<dbReference type="EMBL" id="DMND01000227">
    <property type="protein sequence ID" value="HAN29394.1"/>
    <property type="molecule type" value="Genomic_DNA"/>
</dbReference>
<dbReference type="InterPro" id="IPR036942">
    <property type="entry name" value="Beta-barrel_TonB_sf"/>
</dbReference>
<feature type="non-terminal residue" evidence="4">
    <location>
        <position position="1"/>
    </location>
</feature>
<evidence type="ECO:0000256" key="2">
    <source>
        <dbReference type="ARBA" id="ARBA00023136"/>
    </source>
</evidence>
<reference evidence="4 5" key="1">
    <citation type="journal article" date="2018" name="Nat. Biotechnol.">
        <title>A standardized bacterial taxonomy based on genome phylogeny substantially revises the tree of life.</title>
        <authorList>
            <person name="Parks D.H."/>
            <person name="Chuvochina M."/>
            <person name="Waite D.W."/>
            <person name="Rinke C."/>
            <person name="Skarshewski A."/>
            <person name="Chaumeil P.A."/>
            <person name="Hugenholtz P."/>
        </authorList>
    </citation>
    <scope>NUCLEOTIDE SEQUENCE [LARGE SCALE GENOMIC DNA]</scope>
    <source>
        <strain evidence="4">UBA9158</strain>
    </source>
</reference>
<accession>A0A3C1KSU3</accession>
<comment type="subcellular location">
    <subcellularLocation>
        <location evidence="1">Cell outer membrane</location>
    </subcellularLocation>
</comment>
<gene>
    <name evidence="4" type="ORF">DCP75_17050</name>
</gene>
<dbReference type="SUPFAM" id="SSF56935">
    <property type="entry name" value="Porins"/>
    <property type="match status" value="1"/>
</dbReference>
<evidence type="ECO:0000256" key="3">
    <source>
        <dbReference type="ARBA" id="ARBA00023237"/>
    </source>
</evidence>
<evidence type="ECO:0000256" key="1">
    <source>
        <dbReference type="ARBA" id="ARBA00004442"/>
    </source>
</evidence>
<dbReference type="AlphaFoldDB" id="A0A3C1KSU3"/>
<organism evidence="4 5">
    <name type="scientific">Haliea salexigens</name>
    <dbReference type="NCBI Taxonomy" id="287487"/>
    <lineage>
        <taxon>Bacteria</taxon>
        <taxon>Pseudomonadati</taxon>
        <taxon>Pseudomonadota</taxon>
        <taxon>Gammaproteobacteria</taxon>
        <taxon>Cellvibrionales</taxon>
        <taxon>Halieaceae</taxon>
        <taxon>Haliea</taxon>
    </lineage>
</organism>
<evidence type="ECO:0000313" key="4">
    <source>
        <dbReference type="EMBL" id="HAN29394.1"/>
    </source>
</evidence>
<name>A0A3C1KSU3_9GAMM</name>
<protein>
    <submittedName>
        <fullName evidence="4">Uncharacterized protein</fullName>
    </submittedName>
</protein>